<dbReference type="Proteomes" id="UP000002745">
    <property type="component" value="Chromosome"/>
</dbReference>
<accession>C6XQQ0</accession>
<organism evidence="1 2">
    <name type="scientific">Hirschia baltica (strain ATCC 49814 / DSM 5838 / IFAM 1418)</name>
    <dbReference type="NCBI Taxonomy" id="582402"/>
    <lineage>
        <taxon>Bacteria</taxon>
        <taxon>Pseudomonadati</taxon>
        <taxon>Pseudomonadota</taxon>
        <taxon>Alphaproteobacteria</taxon>
        <taxon>Hyphomonadales</taxon>
        <taxon>Hyphomonadaceae</taxon>
        <taxon>Hirschia</taxon>
    </lineage>
</organism>
<evidence type="ECO:0008006" key="3">
    <source>
        <dbReference type="Google" id="ProtNLM"/>
    </source>
</evidence>
<evidence type="ECO:0000313" key="1">
    <source>
        <dbReference type="EMBL" id="ACT58656.1"/>
    </source>
</evidence>
<sequence length="329" mass="37407">MTNYHIEYYLTYLPRRLSGLLSCLLLISIVQLPANAQSAENIYDDLPSEIAQQLQTHNKTFIQSAFQGKLTSKDAYFSEDVKILPEFQKSALGQDNAIAYFKAFSDTFAVSNHTRTRDEILTIGPKLFVRGSFTFDLSPHETDISNTVSGDYFEIWNVAAPDQITLEIISWNFQDHYPELNPYMGFKDYPSAIMAHTPRVNFSHPQAFELAGLNLLQSNVILRGDGETWKLFSEDEAILVPHFKTPRIGRDAIDEFLGDHIKELPIFDALTNQTHYIQAHDDYVITIMSHVATWRTGDASGISTGKGILLWKRQDSGELRIYRQLAAYD</sequence>
<dbReference type="eggNOG" id="COG4319">
    <property type="taxonomic scope" value="Bacteria"/>
</dbReference>
<dbReference type="EMBL" id="CP001678">
    <property type="protein sequence ID" value="ACT58656.1"/>
    <property type="molecule type" value="Genomic_DNA"/>
</dbReference>
<dbReference type="RefSeq" id="WP_015826806.1">
    <property type="nucleotide sequence ID" value="NC_012982.1"/>
</dbReference>
<dbReference type="Gene3D" id="3.10.450.50">
    <property type="match status" value="2"/>
</dbReference>
<dbReference type="AlphaFoldDB" id="C6XQQ0"/>
<dbReference type="STRING" id="582402.Hbal_0962"/>
<protein>
    <recommendedName>
        <fullName evidence="3">DUF4440 domain-containing protein</fullName>
    </recommendedName>
</protein>
<dbReference type="SUPFAM" id="SSF54427">
    <property type="entry name" value="NTF2-like"/>
    <property type="match status" value="2"/>
</dbReference>
<name>C6XQQ0_HIRBI</name>
<dbReference type="KEGG" id="hba:Hbal_0962"/>
<gene>
    <name evidence="1" type="ordered locus">Hbal_0962</name>
</gene>
<dbReference type="InterPro" id="IPR032710">
    <property type="entry name" value="NTF2-like_dom_sf"/>
</dbReference>
<keyword evidence="2" id="KW-1185">Reference proteome</keyword>
<dbReference type="OrthoDB" id="6057827at2"/>
<dbReference type="HOGENOM" id="CLU_844052_0_0_5"/>
<evidence type="ECO:0000313" key="2">
    <source>
        <dbReference type="Proteomes" id="UP000002745"/>
    </source>
</evidence>
<reference evidence="2" key="1">
    <citation type="journal article" date="2011" name="J. Bacteriol.">
        <title>Genome sequences of eight morphologically diverse alphaproteobacteria.</title>
        <authorList>
            <consortium name="US DOE Joint Genome Institute"/>
            <person name="Brown P.J."/>
            <person name="Kysela D.T."/>
            <person name="Buechlein A."/>
            <person name="Hemmerich C."/>
            <person name="Brun Y.V."/>
        </authorList>
    </citation>
    <scope>NUCLEOTIDE SEQUENCE [LARGE SCALE GENOMIC DNA]</scope>
    <source>
        <strain evidence="2">ATCC 49814 / DSM 5838 / IFAM 1418</strain>
    </source>
</reference>
<proteinExistence type="predicted"/>